<evidence type="ECO:0000313" key="2">
    <source>
        <dbReference type="Proteomes" id="UP000199048"/>
    </source>
</evidence>
<evidence type="ECO:0000313" key="1">
    <source>
        <dbReference type="EMBL" id="SFL42298.1"/>
    </source>
</evidence>
<protein>
    <submittedName>
        <fullName evidence="1">Uncharacterized protein</fullName>
    </submittedName>
</protein>
<sequence>MAVVWIKVHCAVGLFGISLQHDRKGSLTLTFTTNKNPTSNSRHCPVGRSGCRSPDIRDSTIASSKVIALEICVTPYARYVFQTIKLYAAAIVFLGKEYLFFPQKIEHRRIVASCYKLSIMRIGFWVRKPAKNFTEEFGMKIAIKLVHERKAARHKNSMY</sequence>
<organism evidence="1 2">
    <name type="scientific">Methylobacterium pseudosasicola</name>
    <dbReference type="NCBI Taxonomy" id="582667"/>
    <lineage>
        <taxon>Bacteria</taxon>
        <taxon>Pseudomonadati</taxon>
        <taxon>Pseudomonadota</taxon>
        <taxon>Alphaproteobacteria</taxon>
        <taxon>Hyphomicrobiales</taxon>
        <taxon>Methylobacteriaceae</taxon>
        <taxon>Methylobacterium</taxon>
    </lineage>
</organism>
<dbReference type="Proteomes" id="UP000199048">
    <property type="component" value="Unassembled WGS sequence"/>
</dbReference>
<keyword evidence="2" id="KW-1185">Reference proteome</keyword>
<proteinExistence type="predicted"/>
<accession>A0A1I4HJ13</accession>
<gene>
    <name evidence="1" type="ORF">SAMN05192568_1004277</name>
</gene>
<name>A0A1I4HJ13_9HYPH</name>
<dbReference type="EMBL" id="FOTK01000004">
    <property type="protein sequence ID" value="SFL42298.1"/>
    <property type="molecule type" value="Genomic_DNA"/>
</dbReference>
<reference evidence="2" key="1">
    <citation type="submission" date="2016-10" db="EMBL/GenBank/DDBJ databases">
        <authorList>
            <person name="Varghese N."/>
            <person name="Submissions S."/>
        </authorList>
    </citation>
    <scope>NUCLEOTIDE SEQUENCE [LARGE SCALE GENOMIC DNA]</scope>
    <source>
        <strain evidence="2">BL36</strain>
    </source>
</reference>
<dbReference type="AlphaFoldDB" id="A0A1I4HJ13"/>